<dbReference type="EMBL" id="LMCB01000074">
    <property type="protein sequence ID" value="KZL15411.1"/>
    <property type="molecule type" value="Genomic_DNA"/>
</dbReference>
<keyword evidence="2" id="KW-1185">Reference proteome</keyword>
<name>A0A165VT99_9HYPH</name>
<gene>
    <name evidence="1" type="ORF">PsAD2_03667</name>
</gene>
<dbReference type="Pfam" id="PF05013">
    <property type="entry name" value="FGase"/>
    <property type="match status" value="1"/>
</dbReference>
<dbReference type="InterPro" id="IPR007709">
    <property type="entry name" value="N-FG_amidohydro"/>
</dbReference>
<dbReference type="GO" id="GO:0016787">
    <property type="term" value="F:hydrolase activity"/>
    <property type="evidence" value="ECO:0007669"/>
    <property type="project" value="UniProtKB-KW"/>
</dbReference>
<evidence type="ECO:0000313" key="2">
    <source>
        <dbReference type="Proteomes" id="UP000076577"/>
    </source>
</evidence>
<dbReference type="PIRSF" id="PIRSF029730">
    <property type="entry name" value="UCP029730"/>
    <property type="match status" value="1"/>
</dbReference>
<accession>A0A165VT99</accession>
<dbReference type="OrthoDB" id="9815326at2"/>
<evidence type="ECO:0000313" key="1">
    <source>
        <dbReference type="EMBL" id="KZL15411.1"/>
    </source>
</evidence>
<keyword evidence="1" id="KW-0378">Hydrolase</keyword>
<dbReference type="PATRIC" id="fig|989403.3.peg.3965"/>
<comment type="caution">
    <text evidence="1">The sequence shown here is derived from an EMBL/GenBank/DDBJ whole genome shotgun (WGS) entry which is preliminary data.</text>
</comment>
<reference evidence="1 2" key="1">
    <citation type="journal article" date="2016" name="Front. Microbiol.">
        <title>Comparative Genomic Analysis Reveals a Diverse Repertoire of Genes Involved in Prokaryote-Eukaryote Interactions within the Pseudovibrio Genus.</title>
        <authorList>
            <person name="Romano S."/>
            <person name="Fernandez-Guerra A."/>
            <person name="Reen F.J."/>
            <person name="Glockner F.O."/>
            <person name="Crowley S.P."/>
            <person name="O'Sullivan O."/>
            <person name="Cotter P.D."/>
            <person name="Adams C."/>
            <person name="Dobson A.D."/>
            <person name="O'Gara F."/>
        </authorList>
    </citation>
    <scope>NUCLEOTIDE SEQUENCE [LARGE SCALE GENOMIC DNA]</scope>
    <source>
        <strain evidence="1 2">Ad2</strain>
    </source>
</reference>
<dbReference type="STRING" id="989403.SAMN05421798_11264"/>
<dbReference type="Proteomes" id="UP000076577">
    <property type="component" value="Unassembled WGS sequence"/>
</dbReference>
<dbReference type="InterPro" id="IPR011227">
    <property type="entry name" value="UCP029730"/>
</dbReference>
<organism evidence="1 2">
    <name type="scientific">Pseudovibrio axinellae</name>
    <dbReference type="NCBI Taxonomy" id="989403"/>
    <lineage>
        <taxon>Bacteria</taxon>
        <taxon>Pseudomonadati</taxon>
        <taxon>Pseudomonadota</taxon>
        <taxon>Alphaproteobacteria</taxon>
        <taxon>Hyphomicrobiales</taxon>
        <taxon>Stappiaceae</taxon>
        <taxon>Pseudovibrio</taxon>
    </lineage>
</organism>
<protein>
    <submittedName>
        <fullName evidence="1">N-formylglutamate amidohydrolase</fullName>
    </submittedName>
</protein>
<dbReference type="SUPFAM" id="SSF53187">
    <property type="entry name" value="Zn-dependent exopeptidases"/>
    <property type="match status" value="1"/>
</dbReference>
<dbReference type="RefSeq" id="WP_068009216.1">
    <property type="nucleotide sequence ID" value="NZ_FOFM01000012.1"/>
</dbReference>
<dbReference type="AlphaFoldDB" id="A0A165VT99"/>
<proteinExistence type="predicted"/>
<sequence length="276" mass="29981">MSQVSNDPIDSAVGNTVETINTAGSAPIVLVCEHASKAIPAYLNGLGLDKAAAESHAAWDPGALAVAQMLSARLDAPLVAQRISRLVYDCNRPPEADSAMPVKSEIYEVPGNVSLSDEQRADRINRYYLPFQACVRDTIDAKQVSGQLPVMITIHSFTPVYNGKTRDVELGILHDSDTRFAEALLEVLSRSSQYDIQRNQPYGPEDGVTHTLVSLAQSRGLLNVMIEVRNDLIADRSGQETVAKVIGDAVLQVLPQFENETTAHEPRAFTKTRAAD</sequence>
<dbReference type="Gene3D" id="3.40.630.40">
    <property type="entry name" value="Zn-dependent exopeptidases"/>
    <property type="match status" value="1"/>
</dbReference>